<evidence type="ECO:0000259" key="7">
    <source>
        <dbReference type="SMART" id="SM00385"/>
    </source>
</evidence>
<keyword evidence="2" id="KW-0132">Cell division</keyword>
<sequence>MAMVQRQGHDPSSPQEQEDGPSSFLSDDALYCEEGRFEEDDGGGGGGQVDGIPLFPSQPADRQQDSPWADEDGEEKEEEEAELQSLFSKERGARPELGKDDGGAVATRREAVEWMLMVRGVYGFSALTAVLAVDYLDRFLAGFRLQRDNRPWMTQLVAVACLALAAKVEETDVPLLVELQEVGDARYVFEAKTVQRMELLVLSTLGWEMHPVTPLSFVHHVARRLGASPHHGEFTHWAFLRRCERLLVAAVSDARSLKHLPSVLAAAAMLRVIEEVEPFRSSEYKAQLLSALHMSQETVEDCCRFILGIAETAGDAVTSSLHSFLKRKRRCDHPSPQSPSGVIDASFSCDDESNDSWATDPPSDPDDNDDLNPLPKKSRSSSPSSSSSSSVQDKVLDLPFMNRRIFEGIVNGSPI</sequence>
<dbReference type="InterPro" id="IPR036915">
    <property type="entry name" value="Cyclin-like_sf"/>
</dbReference>
<evidence type="ECO:0000313" key="10">
    <source>
        <dbReference type="Proteomes" id="UP001634007"/>
    </source>
</evidence>
<dbReference type="PROSITE" id="PS00292">
    <property type="entry name" value="CYCLINS"/>
    <property type="match status" value="1"/>
</dbReference>
<evidence type="ECO:0000256" key="5">
    <source>
        <dbReference type="RuleBase" id="RU000383"/>
    </source>
</evidence>
<dbReference type="InterPro" id="IPR039361">
    <property type="entry name" value="Cyclin"/>
</dbReference>
<dbReference type="PANTHER" id="PTHR10177">
    <property type="entry name" value="CYCLINS"/>
    <property type="match status" value="1"/>
</dbReference>
<dbReference type="Gene3D" id="1.10.472.10">
    <property type="entry name" value="Cyclin-like"/>
    <property type="match status" value="2"/>
</dbReference>
<feature type="domain" description="Cyclin-like" evidence="7">
    <location>
        <begin position="113"/>
        <end position="203"/>
    </location>
</feature>
<proteinExistence type="inferred from homology"/>
<evidence type="ECO:0000256" key="2">
    <source>
        <dbReference type="ARBA" id="ARBA00022618"/>
    </source>
</evidence>
<dbReference type="EMBL" id="JBJKBG010000007">
    <property type="protein sequence ID" value="KAL3730447.1"/>
    <property type="molecule type" value="Genomic_DNA"/>
</dbReference>
<comment type="similarity">
    <text evidence="1">Belongs to the cyclin family. Cyclin D subfamily.</text>
</comment>
<dbReference type="SMART" id="SM01332">
    <property type="entry name" value="Cyclin_C"/>
    <property type="match status" value="1"/>
</dbReference>
<keyword evidence="10" id="KW-1185">Reference proteome</keyword>
<feature type="region of interest" description="Disordered" evidence="6">
    <location>
        <begin position="1"/>
        <end position="103"/>
    </location>
</feature>
<evidence type="ECO:0000256" key="1">
    <source>
        <dbReference type="ARBA" id="ARBA00009065"/>
    </source>
</evidence>
<reference evidence="9 10" key="1">
    <citation type="submission" date="2024-11" db="EMBL/GenBank/DDBJ databases">
        <title>Chromosome-level genome assembly of Eucalyptus globulus Labill. provides insights into its genome evolution.</title>
        <authorList>
            <person name="Li X."/>
        </authorList>
    </citation>
    <scope>NUCLEOTIDE SEQUENCE [LARGE SCALE GENOMIC DNA]</scope>
    <source>
        <strain evidence="9">CL2024</strain>
        <tissue evidence="9">Fresh tender leaves</tissue>
    </source>
</reference>
<evidence type="ECO:0000259" key="8">
    <source>
        <dbReference type="SMART" id="SM01332"/>
    </source>
</evidence>
<evidence type="ECO:0000256" key="6">
    <source>
        <dbReference type="SAM" id="MobiDB-lite"/>
    </source>
</evidence>
<dbReference type="CDD" id="cd20544">
    <property type="entry name" value="CYCLIN_AtCycD-like_rpt2"/>
    <property type="match status" value="1"/>
</dbReference>
<protein>
    <recommendedName>
        <fullName evidence="11">Cyclin N-terminal domain-containing protein</fullName>
    </recommendedName>
</protein>
<dbReference type="Proteomes" id="UP001634007">
    <property type="component" value="Unassembled WGS sequence"/>
</dbReference>
<keyword evidence="3 5" id="KW-0195">Cyclin</keyword>
<dbReference type="CDD" id="cd20543">
    <property type="entry name" value="CYCLIN_AtCycD-like_rpt1"/>
    <property type="match status" value="1"/>
</dbReference>
<dbReference type="SUPFAM" id="SSF47954">
    <property type="entry name" value="Cyclin-like"/>
    <property type="match status" value="2"/>
</dbReference>
<keyword evidence="4" id="KW-0131">Cell cycle</keyword>
<feature type="region of interest" description="Disordered" evidence="6">
    <location>
        <begin position="328"/>
        <end position="395"/>
    </location>
</feature>
<name>A0ABD3JYE4_EUCGL</name>
<dbReference type="InterPro" id="IPR048258">
    <property type="entry name" value="Cyclins_cyclin-box"/>
</dbReference>
<dbReference type="SMART" id="SM00385">
    <property type="entry name" value="CYCLIN"/>
    <property type="match status" value="1"/>
</dbReference>
<dbReference type="GO" id="GO:0051301">
    <property type="term" value="P:cell division"/>
    <property type="evidence" value="ECO:0007669"/>
    <property type="project" value="UniProtKB-KW"/>
</dbReference>
<evidence type="ECO:0000256" key="3">
    <source>
        <dbReference type="ARBA" id="ARBA00023127"/>
    </source>
</evidence>
<dbReference type="InterPro" id="IPR013763">
    <property type="entry name" value="Cyclin-like_dom"/>
</dbReference>
<dbReference type="InterPro" id="IPR006671">
    <property type="entry name" value="Cyclin_N"/>
</dbReference>
<dbReference type="Pfam" id="PF00134">
    <property type="entry name" value="Cyclin_N"/>
    <property type="match status" value="1"/>
</dbReference>
<comment type="caution">
    <text evidence="9">The sequence shown here is derived from an EMBL/GenBank/DDBJ whole genome shotgun (WGS) entry which is preliminary data.</text>
</comment>
<gene>
    <name evidence="9" type="ORF">ACJRO7_027462</name>
</gene>
<organism evidence="9 10">
    <name type="scientific">Eucalyptus globulus</name>
    <name type="common">Tasmanian blue gum</name>
    <dbReference type="NCBI Taxonomy" id="34317"/>
    <lineage>
        <taxon>Eukaryota</taxon>
        <taxon>Viridiplantae</taxon>
        <taxon>Streptophyta</taxon>
        <taxon>Embryophyta</taxon>
        <taxon>Tracheophyta</taxon>
        <taxon>Spermatophyta</taxon>
        <taxon>Magnoliopsida</taxon>
        <taxon>eudicotyledons</taxon>
        <taxon>Gunneridae</taxon>
        <taxon>Pentapetalae</taxon>
        <taxon>rosids</taxon>
        <taxon>malvids</taxon>
        <taxon>Myrtales</taxon>
        <taxon>Myrtaceae</taxon>
        <taxon>Myrtoideae</taxon>
        <taxon>Eucalypteae</taxon>
        <taxon>Eucalyptus</taxon>
    </lineage>
</organism>
<feature type="compositionally biased region" description="Low complexity" evidence="6">
    <location>
        <begin position="371"/>
        <end position="390"/>
    </location>
</feature>
<feature type="domain" description="Cyclin C-terminal" evidence="8">
    <location>
        <begin position="212"/>
        <end position="351"/>
    </location>
</feature>
<feature type="compositionally biased region" description="Acidic residues" evidence="6">
    <location>
        <begin position="68"/>
        <end position="82"/>
    </location>
</feature>
<feature type="compositionally biased region" description="Basic and acidic residues" evidence="6">
    <location>
        <begin position="88"/>
        <end position="103"/>
    </location>
</feature>
<dbReference type="InterPro" id="IPR004367">
    <property type="entry name" value="Cyclin_C-dom"/>
</dbReference>
<evidence type="ECO:0008006" key="11">
    <source>
        <dbReference type="Google" id="ProtNLM"/>
    </source>
</evidence>
<dbReference type="FunFam" id="1.10.472.10:FF:000060">
    <property type="entry name" value="D6-type cyclin"/>
    <property type="match status" value="1"/>
</dbReference>
<dbReference type="AlphaFoldDB" id="A0ABD3JYE4"/>
<dbReference type="Pfam" id="PF02984">
    <property type="entry name" value="Cyclin_C"/>
    <property type="match status" value="1"/>
</dbReference>
<evidence type="ECO:0000313" key="9">
    <source>
        <dbReference type="EMBL" id="KAL3730447.1"/>
    </source>
</evidence>
<accession>A0ABD3JYE4</accession>
<evidence type="ECO:0000256" key="4">
    <source>
        <dbReference type="ARBA" id="ARBA00023306"/>
    </source>
</evidence>